<keyword evidence="1" id="KW-0732">Signal</keyword>
<reference evidence="2 3" key="1">
    <citation type="submission" date="2020-01" db="EMBL/GenBank/DDBJ databases">
        <title>Genomes of bacteria type strains.</title>
        <authorList>
            <person name="Chen J."/>
            <person name="Zhu S."/>
            <person name="Yang J."/>
        </authorList>
    </citation>
    <scope>NUCLEOTIDE SEQUENCE [LARGE SCALE GENOMIC DNA]</scope>
    <source>
        <strain evidence="2 3">DSM 16655</strain>
    </source>
</reference>
<dbReference type="Proteomes" id="UP001320715">
    <property type="component" value="Unassembled WGS sequence"/>
</dbReference>
<proteinExistence type="predicted"/>
<name>A0ABT1CUA2_9HYPH</name>
<dbReference type="InterPro" id="IPR013078">
    <property type="entry name" value="His_Pase_superF_clade-1"/>
</dbReference>
<dbReference type="Gene3D" id="3.40.50.1240">
    <property type="entry name" value="Phosphoglycerate mutase-like"/>
    <property type="match status" value="1"/>
</dbReference>
<dbReference type="SMART" id="SM00855">
    <property type="entry name" value="PGAM"/>
    <property type="match status" value="1"/>
</dbReference>
<organism evidence="2 3">
    <name type="scientific">Hoeflea alexandrii</name>
    <dbReference type="NCBI Taxonomy" id="288436"/>
    <lineage>
        <taxon>Bacteria</taxon>
        <taxon>Pseudomonadati</taxon>
        <taxon>Pseudomonadota</taxon>
        <taxon>Alphaproteobacteria</taxon>
        <taxon>Hyphomicrobiales</taxon>
        <taxon>Rhizobiaceae</taxon>
        <taxon>Hoeflea</taxon>
    </lineage>
</organism>
<dbReference type="RefSeq" id="WP_252916572.1">
    <property type="nucleotide sequence ID" value="NZ_JAAAML010000003.1"/>
</dbReference>
<comment type="caution">
    <text evidence="2">The sequence shown here is derived from an EMBL/GenBank/DDBJ whole genome shotgun (WGS) entry which is preliminary data.</text>
</comment>
<keyword evidence="3" id="KW-1185">Reference proteome</keyword>
<evidence type="ECO:0000313" key="3">
    <source>
        <dbReference type="Proteomes" id="UP001320715"/>
    </source>
</evidence>
<feature type="chain" id="PRO_5045169888" evidence="1">
    <location>
        <begin position="20"/>
        <end position="180"/>
    </location>
</feature>
<accession>A0ABT1CUA2</accession>
<dbReference type="InterPro" id="IPR029033">
    <property type="entry name" value="His_PPase_superfam"/>
</dbReference>
<feature type="signal peptide" evidence="1">
    <location>
        <begin position="1"/>
        <end position="19"/>
    </location>
</feature>
<dbReference type="Pfam" id="PF00300">
    <property type="entry name" value="His_Phos_1"/>
    <property type="match status" value="1"/>
</dbReference>
<sequence>MRFPAFVVFLLLLPGLAWANDWEALDRPGSIAIMRHALAPGTGDPSRFTLGDCSTQRNLDERGRDQARRIGEAFRARGIEFAQVLSSQWCRTRETAELLELGPVSDAPSLNSFFQDFSTRDSQTQETLDLIRSTERRLMLVTHQVNISALAGRGTRSGEVLVIRQTDGDIEVLGSILIDP</sequence>
<dbReference type="SUPFAM" id="SSF53254">
    <property type="entry name" value="Phosphoglycerate mutase-like"/>
    <property type="match status" value="1"/>
</dbReference>
<gene>
    <name evidence="2" type="ORF">GTW23_16420</name>
</gene>
<evidence type="ECO:0000256" key="1">
    <source>
        <dbReference type="SAM" id="SignalP"/>
    </source>
</evidence>
<dbReference type="EMBL" id="JAAAML010000003">
    <property type="protein sequence ID" value="MCO6409769.1"/>
    <property type="molecule type" value="Genomic_DNA"/>
</dbReference>
<dbReference type="CDD" id="cd07040">
    <property type="entry name" value="HP"/>
    <property type="match status" value="1"/>
</dbReference>
<protein>
    <submittedName>
        <fullName evidence="2">Histidine phosphatase family protein</fullName>
    </submittedName>
</protein>
<evidence type="ECO:0000313" key="2">
    <source>
        <dbReference type="EMBL" id="MCO6409769.1"/>
    </source>
</evidence>